<dbReference type="InterPro" id="IPR013815">
    <property type="entry name" value="ATP_grasp_subdomain_1"/>
</dbReference>
<feature type="compositionally biased region" description="Low complexity" evidence="1">
    <location>
        <begin position="430"/>
        <end position="444"/>
    </location>
</feature>
<dbReference type="InterPro" id="IPR036637">
    <property type="entry name" value="Phosphohistidine_dom_sf"/>
</dbReference>
<evidence type="ECO:0000313" key="5">
    <source>
        <dbReference type="Proteomes" id="UP001237105"/>
    </source>
</evidence>
<evidence type="ECO:0000259" key="2">
    <source>
        <dbReference type="Pfam" id="PF00391"/>
    </source>
</evidence>
<dbReference type="PANTHER" id="PTHR43615:SF1">
    <property type="entry name" value="PPDK_N DOMAIN-CONTAINING PROTEIN"/>
    <property type="match status" value="1"/>
</dbReference>
<dbReference type="RefSeq" id="WP_282537494.1">
    <property type="nucleotide sequence ID" value="NZ_JASCIS010000026.1"/>
</dbReference>
<gene>
    <name evidence="4" type="primary">ppsA</name>
    <name evidence="4" type="ORF">QIT00_24275</name>
</gene>
<dbReference type="Gene3D" id="3.30.1490.20">
    <property type="entry name" value="ATP-grasp fold, A domain"/>
    <property type="match status" value="1"/>
</dbReference>
<keyword evidence="4" id="KW-0808">Transferase</keyword>
<dbReference type="GO" id="GO:0008986">
    <property type="term" value="F:pyruvate, water dikinase activity"/>
    <property type="evidence" value="ECO:0007669"/>
    <property type="project" value="UniProtKB-EC"/>
</dbReference>
<accession>A0ABT6T2J3</accession>
<feature type="domain" description="PEP-utilising enzyme mobile" evidence="2">
    <location>
        <begin position="824"/>
        <end position="894"/>
    </location>
</feature>
<dbReference type="NCBIfam" id="NF041857">
    <property type="entry name" value="RIF_Ptrans_rph"/>
    <property type="match status" value="1"/>
</dbReference>
<dbReference type="SUPFAM" id="SSF56059">
    <property type="entry name" value="Glutathione synthetase ATP-binding domain-like"/>
    <property type="match status" value="1"/>
</dbReference>
<evidence type="ECO:0000256" key="1">
    <source>
        <dbReference type="SAM" id="MobiDB-lite"/>
    </source>
</evidence>
<dbReference type="Pfam" id="PF01326">
    <property type="entry name" value="PPDK_N"/>
    <property type="match status" value="1"/>
</dbReference>
<evidence type="ECO:0000313" key="4">
    <source>
        <dbReference type="EMBL" id="MDI3421630.1"/>
    </source>
</evidence>
<comment type="caution">
    <text evidence="4">The sequence shown here is derived from an EMBL/GenBank/DDBJ whole genome shotgun (WGS) entry which is preliminary data.</text>
</comment>
<dbReference type="InterPro" id="IPR051549">
    <property type="entry name" value="PEP_Utilizing_Enz"/>
</dbReference>
<dbReference type="EC" id="2.7.9.2" evidence="4"/>
<dbReference type="Gene3D" id="3.50.30.10">
    <property type="entry name" value="Phosphohistidine domain"/>
    <property type="match status" value="1"/>
</dbReference>
<dbReference type="InterPro" id="IPR008279">
    <property type="entry name" value="PEP-util_enz_mobile_dom"/>
</dbReference>
<dbReference type="Pfam" id="PF00391">
    <property type="entry name" value="PEP-utilizers"/>
    <property type="match status" value="1"/>
</dbReference>
<reference evidence="4 5" key="1">
    <citation type="submission" date="2023-05" db="EMBL/GenBank/DDBJ databases">
        <title>Draft genome sequence of Streptomyces sp. B-S-A12 isolated from a cave soil in Thailand.</title>
        <authorList>
            <person name="Chamroensaksri N."/>
            <person name="Muangham S."/>
        </authorList>
    </citation>
    <scope>NUCLEOTIDE SEQUENCE [LARGE SCALE GENOMIC DNA]</scope>
    <source>
        <strain evidence="4 5">B-S-A12</strain>
    </source>
</reference>
<dbReference type="NCBIfam" id="NF004879">
    <property type="entry name" value="PRK06241.1-4"/>
    <property type="match status" value="1"/>
</dbReference>
<feature type="compositionally biased region" description="Pro residues" evidence="1">
    <location>
        <begin position="445"/>
        <end position="456"/>
    </location>
</feature>
<evidence type="ECO:0000259" key="3">
    <source>
        <dbReference type="Pfam" id="PF01326"/>
    </source>
</evidence>
<dbReference type="Proteomes" id="UP001237105">
    <property type="component" value="Unassembled WGS sequence"/>
</dbReference>
<dbReference type="NCBIfam" id="NF004877">
    <property type="entry name" value="PRK06241.1-2"/>
    <property type="match status" value="1"/>
</dbReference>
<protein>
    <submittedName>
        <fullName evidence="4">Phosphoenolpyruvate synthase</fullName>
        <ecNumber evidence="4">2.7.9.2</ecNumber>
    </submittedName>
</protein>
<dbReference type="InterPro" id="IPR002192">
    <property type="entry name" value="PPDK_AMP/ATP-bd"/>
</dbReference>
<proteinExistence type="predicted"/>
<feature type="region of interest" description="Disordered" evidence="1">
    <location>
        <begin position="430"/>
        <end position="459"/>
    </location>
</feature>
<keyword evidence="5" id="KW-1185">Reference proteome</keyword>
<dbReference type="PANTHER" id="PTHR43615">
    <property type="entry name" value="PHOSPHOENOLPYRUVATE SYNTHASE-RELATED"/>
    <property type="match status" value="1"/>
</dbReference>
<dbReference type="EMBL" id="JASCIS010000026">
    <property type="protein sequence ID" value="MDI3421630.1"/>
    <property type="molecule type" value="Genomic_DNA"/>
</dbReference>
<feature type="domain" description="Pyruvate phosphate dikinase AMP/ATP-binding" evidence="3">
    <location>
        <begin position="30"/>
        <end position="334"/>
    </location>
</feature>
<sequence length="900" mass="97929">MSERYVLDLQDLDLDLDGAGAGAGAGDRLPVVGGKAAHLGGLSRIDGVRVPDGFCVTTHAFRRIMAQDPSIEALLDRLSRLEPDDPDDPDDRDAIRALSAEVRRTVEGITIPEDLAADITRALDRLGEQTACAVRSSATAEDLPTASFAGQQDTYLNVMGPAAVLRHVSRCWASLFTERAVTYRRRNGIDHRTVHMAVVVQRMVLPQASGILFTADPVTGHRKVATVDAGFGLGEALVSGLVNPDVFKVRDGEIVSRAIAAKQRAVDALPTGGTREVAVDARRQRQPALTDEQVVRLVRLGRRIEAHFGHPQDIEWCLADDDFQIVQSRPITTLFPVPEAGDEENHVYLSVGHQQMMTDPMKPLGLSLWQLTAMAPMLEAGGRLFVDATRRLAEPASRAAFLDLVGRGDPLTRDALETVLGREDFLVPSLPAASPDGPAADGPPAEAPPVSGPPAPIDTDPALVTELIARSEASVAALERDIRTKSGPELFDFLLDAFTEHKKVLSDPLSMRAIMAGMEATWWLNDKLGEWLGEKNAADTLTLSAPDNITSEMGLALLDVADVVRPHPELVAFLQGVEGVEGVEGDDFLDELPKLPGGTEARDAIEAYLDRYGMRCVGEIDITRPRWRERPGTLVPVILDNVRNFAPGAAERRFEEGRLRAEAKAHDVLSRLRTLPDGDRKADETQRMIDRVRTFVGYREYPKYGIISRYFLYKQALSAEAGRLVRAGVLAEPEDAFYLTFQELHDAARSHRVDARLIQERKDAFRSYHALTPPRVLTSDGEAVTGAYRRDDVPDGALIGLPVSAGTVEGRARVILDMADADLEAGDILITPFTDPSWSPLFVGIAGLVTEVGGLMTHGAVIAREYGLPAVVGVEQATRLIRDGQRIRVHGTDGYVEILP</sequence>
<dbReference type="Gene3D" id="3.30.470.20">
    <property type="entry name" value="ATP-grasp fold, B domain"/>
    <property type="match status" value="1"/>
</dbReference>
<organism evidence="4 5">
    <name type="scientific">Streptomyces luteolus</name>
    <dbReference type="NCBI Taxonomy" id="3043615"/>
    <lineage>
        <taxon>Bacteria</taxon>
        <taxon>Bacillati</taxon>
        <taxon>Actinomycetota</taxon>
        <taxon>Actinomycetes</taxon>
        <taxon>Kitasatosporales</taxon>
        <taxon>Streptomycetaceae</taxon>
        <taxon>Streptomyces</taxon>
    </lineage>
</organism>
<dbReference type="SUPFAM" id="SSF52009">
    <property type="entry name" value="Phosphohistidine domain"/>
    <property type="match status" value="1"/>
</dbReference>
<name>A0ABT6T2J3_9ACTN</name>